<dbReference type="EMBL" id="BK059095">
    <property type="protein sequence ID" value="DAE29591.1"/>
    <property type="molecule type" value="Genomic_DNA"/>
</dbReference>
<sequence>MREIKFRFYPKNPVTDFNGNNSQKMWEATSINFEENEISNGGDIFKLDEVELMQYTGLKDKN</sequence>
<evidence type="ECO:0000313" key="1">
    <source>
        <dbReference type="EMBL" id="DAE29591.1"/>
    </source>
</evidence>
<reference evidence="1" key="1">
    <citation type="journal article" date="2021" name="Proc. Natl. Acad. Sci. U.S.A.">
        <title>A Catalog of Tens of Thousands of Viruses from Human Metagenomes Reveals Hidden Associations with Chronic Diseases.</title>
        <authorList>
            <person name="Tisza M.J."/>
            <person name="Buck C.B."/>
        </authorList>
    </citation>
    <scope>NUCLEOTIDE SEQUENCE</scope>
    <source>
        <strain evidence="1">CtkyY8</strain>
    </source>
</reference>
<protein>
    <submittedName>
        <fullName evidence="1">YopX protein</fullName>
    </submittedName>
</protein>
<dbReference type="SUPFAM" id="SSF159006">
    <property type="entry name" value="YopX-like"/>
    <property type="match status" value="1"/>
</dbReference>
<name>A0A8S5RE01_9VIRU</name>
<organism evidence="1">
    <name type="scientific">virus sp. ctkyY8</name>
    <dbReference type="NCBI Taxonomy" id="2827995"/>
    <lineage>
        <taxon>Viruses</taxon>
    </lineage>
</organism>
<proteinExistence type="predicted"/>
<accession>A0A8S5RE01</accession>